<name>A0A8H5B1S6_9AGAR</name>
<keyword evidence="7" id="KW-1185">Reference proteome</keyword>
<dbReference type="PROSITE" id="PS50404">
    <property type="entry name" value="GST_NTER"/>
    <property type="match status" value="1"/>
</dbReference>
<feature type="domain" description="GST N-terminal" evidence="5">
    <location>
        <begin position="3"/>
        <end position="84"/>
    </location>
</feature>
<dbReference type="SUPFAM" id="SSF52833">
    <property type="entry name" value="Thioredoxin-like"/>
    <property type="match status" value="1"/>
</dbReference>
<evidence type="ECO:0000313" key="7">
    <source>
        <dbReference type="Proteomes" id="UP000541558"/>
    </source>
</evidence>
<dbReference type="Gene3D" id="3.40.30.10">
    <property type="entry name" value="Glutaredoxin"/>
    <property type="match status" value="1"/>
</dbReference>
<dbReference type="EMBL" id="JAACJK010000222">
    <property type="protein sequence ID" value="KAF5314152.1"/>
    <property type="molecule type" value="Genomic_DNA"/>
</dbReference>
<dbReference type="InterPro" id="IPR036249">
    <property type="entry name" value="Thioredoxin-like_sf"/>
</dbReference>
<evidence type="ECO:0000256" key="2">
    <source>
        <dbReference type="ARBA" id="ARBA00012452"/>
    </source>
</evidence>
<dbReference type="OrthoDB" id="2098326at2759"/>
<dbReference type="InterPro" id="IPR040079">
    <property type="entry name" value="Glutathione_S-Trfase"/>
</dbReference>
<sequence>MADSGIVLHHLENSRSHRILWLLEELGVPYTVKEYKRGPDRHAPKELYEVNPLGKSPVITDGGRTIAESGVIVEYLIARYGKEKFGIKTDETSQEWIDNKFFTHYAEGSVAPNLIQRLLRVEVPKKVPFVVRPLINAVFGKVDASLTAPDLEKHGKYIENQLTKVESKGGWLAGTAGPTSADFMMSVTLQLFLERAPEYVGPKTKEYVKRIQERPAYKKTLEGPGGDFAYLYKG</sequence>
<dbReference type="SFLD" id="SFLDG00358">
    <property type="entry name" value="Main_(cytGST)"/>
    <property type="match status" value="1"/>
</dbReference>
<reference evidence="6 7" key="1">
    <citation type="journal article" date="2020" name="ISME J.">
        <title>Uncovering the hidden diversity of litter-decomposition mechanisms in mushroom-forming fungi.</title>
        <authorList>
            <person name="Floudas D."/>
            <person name="Bentzer J."/>
            <person name="Ahren D."/>
            <person name="Johansson T."/>
            <person name="Persson P."/>
            <person name="Tunlid A."/>
        </authorList>
    </citation>
    <scope>NUCLEOTIDE SEQUENCE [LARGE SCALE GENOMIC DNA]</scope>
    <source>
        <strain evidence="6 7">CBS 175.51</strain>
    </source>
</reference>
<dbReference type="GO" id="GO:0004602">
    <property type="term" value="F:glutathione peroxidase activity"/>
    <property type="evidence" value="ECO:0007669"/>
    <property type="project" value="UniProtKB-ARBA"/>
</dbReference>
<evidence type="ECO:0000256" key="1">
    <source>
        <dbReference type="ARBA" id="ARBA00007409"/>
    </source>
</evidence>
<dbReference type="GO" id="GO:0005737">
    <property type="term" value="C:cytoplasm"/>
    <property type="evidence" value="ECO:0007669"/>
    <property type="project" value="UniProtKB-ARBA"/>
</dbReference>
<dbReference type="EC" id="2.5.1.18" evidence="2"/>
<dbReference type="Proteomes" id="UP000541558">
    <property type="component" value="Unassembled WGS sequence"/>
</dbReference>
<dbReference type="FunFam" id="3.40.30.10:FF:000156">
    <property type="entry name" value="Glutathione S-transferase 1"/>
    <property type="match status" value="1"/>
</dbReference>
<evidence type="ECO:0000256" key="4">
    <source>
        <dbReference type="ARBA" id="ARBA00047960"/>
    </source>
</evidence>
<dbReference type="Pfam" id="PF02798">
    <property type="entry name" value="GST_N"/>
    <property type="match status" value="1"/>
</dbReference>
<proteinExistence type="inferred from homology"/>
<comment type="catalytic activity">
    <reaction evidence="4">
        <text>RX + glutathione = an S-substituted glutathione + a halide anion + H(+)</text>
        <dbReference type="Rhea" id="RHEA:16437"/>
        <dbReference type="ChEBI" id="CHEBI:15378"/>
        <dbReference type="ChEBI" id="CHEBI:16042"/>
        <dbReference type="ChEBI" id="CHEBI:17792"/>
        <dbReference type="ChEBI" id="CHEBI:57925"/>
        <dbReference type="ChEBI" id="CHEBI:90779"/>
        <dbReference type="EC" id="2.5.1.18"/>
    </reaction>
</comment>
<dbReference type="PANTHER" id="PTHR44051">
    <property type="entry name" value="GLUTATHIONE S-TRANSFERASE-RELATED"/>
    <property type="match status" value="1"/>
</dbReference>
<dbReference type="AlphaFoldDB" id="A0A8H5B1S6"/>
<dbReference type="CDD" id="cd03046">
    <property type="entry name" value="GST_N_GTT1_like"/>
    <property type="match status" value="1"/>
</dbReference>
<comment type="caution">
    <text evidence="6">The sequence shown here is derived from an EMBL/GenBank/DDBJ whole genome shotgun (WGS) entry which is preliminary data.</text>
</comment>
<keyword evidence="3" id="KW-0808">Transferase</keyword>
<comment type="similarity">
    <text evidence="1">Belongs to the GST superfamily.</text>
</comment>
<evidence type="ECO:0000313" key="6">
    <source>
        <dbReference type="EMBL" id="KAF5314152.1"/>
    </source>
</evidence>
<dbReference type="PANTHER" id="PTHR44051:SF9">
    <property type="entry name" value="GLUTATHIONE S-TRANSFERASE 1"/>
    <property type="match status" value="1"/>
</dbReference>
<organism evidence="6 7">
    <name type="scientific">Ephemerocybe angulata</name>
    <dbReference type="NCBI Taxonomy" id="980116"/>
    <lineage>
        <taxon>Eukaryota</taxon>
        <taxon>Fungi</taxon>
        <taxon>Dikarya</taxon>
        <taxon>Basidiomycota</taxon>
        <taxon>Agaricomycotina</taxon>
        <taxon>Agaricomycetes</taxon>
        <taxon>Agaricomycetidae</taxon>
        <taxon>Agaricales</taxon>
        <taxon>Agaricineae</taxon>
        <taxon>Psathyrellaceae</taxon>
        <taxon>Ephemerocybe</taxon>
    </lineage>
</organism>
<dbReference type="Gene3D" id="1.20.1050.10">
    <property type="match status" value="1"/>
</dbReference>
<dbReference type="SUPFAM" id="SSF47616">
    <property type="entry name" value="GST C-terminal domain-like"/>
    <property type="match status" value="1"/>
</dbReference>
<protein>
    <recommendedName>
        <fullName evidence="2">glutathione transferase</fullName>
        <ecNumber evidence="2">2.5.1.18</ecNumber>
    </recommendedName>
</protein>
<dbReference type="GO" id="GO:0004364">
    <property type="term" value="F:glutathione transferase activity"/>
    <property type="evidence" value="ECO:0007669"/>
    <property type="project" value="UniProtKB-EC"/>
</dbReference>
<accession>A0A8H5B1S6</accession>
<dbReference type="InterPro" id="IPR004045">
    <property type="entry name" value="Glutathione_S-Trfase_N"/>
</dbReference>
<gene>
    <name evidence="6" type="ORF">D9611_006785</name>
</gene>
<dbReference type="InterPro" id="IPR036282">
    <property type="entry name" value="Glutathione-S-Trfase_C_sf"/>
</dbReference>
<evidence type="ECO:0000259" key="5">
    <source>
        <dbReference type="PROSITE" id="PS50404"/>
    </source>
</evidence>
<evidence type="ECO:0000256" key="3">
    <source>
        <dbReference type="ARBA" id="ARBA00022679"/>
    </source>
</evidence>
<dbReference type="SFLD" id="SFLDS00019">
    <property type="entry name" value="Glutathione_Transferase_(cytos"/>
    <property type="match status" value="1"/>
</dbReference>